<evidence type="ECO:0000313" key="1">
    <source>
        <dbReference type="EMBL" id="OLO45465.1"/>
    </source>
</evidence>
<accession>A0A1Q8VBJ9</accession>
<protein>
    <recommendedName>
        <fullName evidence="2">DUF559 domain-containing protein</fullName>
    </recommendedName>
</protein>
<sequence length="310" mass="35280">MRNPVRVAHGLYADLSTRGAEPWKAAQQLSLARCAAACMQAPSALALSHESAALVHGLWVRRYEPDISLVTPCHPRRSRMLLPPAPGGRGRVLLRRRRLRLERKDITAVSGLPVTTVLRTAMDCAFDLPAREAICVVDSAVRSLAHPSRYHHEDSEQRMDAVRRRLEQMVAAQGPRRGARRARAILRITSGLAESPGESVLHWFVRALGLPAPHLQARIADPELSRFYFPDEVWPEFKVLAKFDGRLKYTSPEELWREKQRHDALVRMGWRTERFVWSDFGDLDALRHRILSLFPPAAARLWRPVADLWK</sequence>
<dbReference type="Proteomes" id="UP000186471">
    <property type="component" value="Unassembled WGS sequence"/>
</dbReference>
<dbReference type="EMBL" id="MSKK01000038">
    <property type="protein sequence ID" value="OLO45465.1"/>
    <property type="molecule type" value="Genomic_DNA"/>
</dbReference>
<evidence type="ECO:0008006" key="2">
    <source>
        <dbReference type="Google" id="ProtNLM"/>
    </source>
</evidence>
<reference evidence="1" key="1">
    <citation type="submission" date="2016-12" db="EMBL/GenBank/DDBJ databases">
        <title>Genomic comparison of strains in the 'Actinomyces naeslundii' group.</title>
        <authorList>
            <person name="Mughal S.R."/>
            <person name="Do T."/>
            <person name="Gilbert S.C."/>
            <person name="Witherden E.A."/>
            <person name="Didelot X."/>
            <person name="Beighton D."/>
        </authorList>
    </citation>
    <scope>NUCLEOTIDE SEQUENCE [LARGE SCALE GENOMIC DNA]</scope>
    <source>
        <strain evidence="1">R21091</strain>
    </source>
</reference>
<name>A0A1Q8VBJ9_9ACTO</name>
<proteinExistence type="predicted"/>
<organism evidence="1">
    <name type="scientific">Actinomyces oris</name>
    <dbReference type="NCBI Taxonomy" id="544580"/>
    <lineage>
        <taxon>Bacteria</taxon>
        <taxon>Bacillati</taxon>
        <taxon>Actinomycetota</taxon>
        <taxon>Actinomycetes</taxon>
        <taxon>Actinomycetales</taxon>
        <taxon>Actinomycetaceae</taxon>
        <taxon>Actinomyces</taxon>
    </lineage>
</organism>
<dbReference type="OrthoDB" id="3258696at2"/>
<gene>
    <name evidence="1" type="ORF">BKH31_09135</name>
</gene>
<comment type="caution">
    <text evidence="1">The sequence shown here is derived from an EMBL/GenBank/DDBJ whole genome shotgun (WGS) entry which is preliminary data.</text>
</comment>
<dbReference type="AlphaFoldDB" id="A0A1Q8VBJ9"/>